<dbReference type="InterPro" id="IPR036390">
    <property type="entry name" value="WH_DNA-bd_sf"/>
</dbReference>
<accession>A0A0R2EYK7</accession>
<dbReference type="PIRSF" id="PIRSF019455">
    <property type="entry name" value="CopR_AtkY"/>
    <property type="match status" value="1"/>
</dbReference>
<protein>
    <submittedName>
        <fullName evidence="5">Negative regulator of copper transport operon, AtkY</fullName>
    </submittedName>
</protein>
<keyword evidence="3" id="KW-0238">DNA-binding</keyword>
<dbReference type="STRING" id="1423730.FC75_GL002235"/>
<organism evidence="5 6">
    <name type="scientific">Lacticaseibacillus camelliae DSM 22697 = JCM 13995</name>
    <dbReference type="NCBI Taxonomy" id="1423730"/>
    <lineage>
        <taxon>Bacteria</taxon>
        <taxon>Bacillati</taxon>
        <taxon>Bacillota</taxon>
        <taxon>Bacilli</taxon>
        <taxon>Lactobacillales</taxon>
        <taxon>Lactobacillaceae</taxon>
        <taxon>Lacticaseibacillus</taxon>
    </lineage>
</organism>
<evidence type="ECO:0000256" key="2">
    <source>
        <dbReference type="ARBA" id="ARBA00023015"/>
    </source>
</evidence>
<dbReference type="InterPro" id="IPR014071">
    <property type="entry name" value="Cu_transp_CopY/TcrY"/>
</dbReference>
<keyword evidence="6" id="KW-1185">Reference proteome</keyword>
<keyword evidence="4" id="KW-0804">Transcription</keyword>
<comment type="caution">
    <text evidence="5">The sequence shown here is derived from an EMBL/GenBank/DDBJ whole genome shotgun (WGS) entry which is preliminary data.</text>
</comment>
<dbReference type="NCBIfam" id="TIGR02698">
    <property type="entry name" value="CopY_TcrY"/>
    <property type="match status" value="1"/>
</dbReference>
<sequence length="152" mass="16674">MDTKIDEITPSEWDLMRIVWTKGKVQTGELITLLQRKRDWSDSTIKTLLGRLVKKGLLATTKDGRKFVYHATVEEAEAMDETVTELFAHLCAMKKGATLADLIQKTPLTAADISRLQGILAEKAKTAPETVPCDCLPPDPAVSADDAADCDC</sequence>
<gene>
    <name evidence="5" type="ORF">FC75_GL002235</name>
</gene>
<evidence type="ECO:0000313" key="5">
    <source>
        <dbReference type="EMBL" id="KRN21433.1"/>
    </source>
</evidence>
<dbReference type="SUPFAM" id="SSF46785">
    <property type="entry name" value="Winged helix' DNA-binding domain"/>
    <property type="match status" value="1"/>
</dbReference>
<dbReference type="AlphaFoldDB" id="A0A0R2EYK7"/>
<dbReference type="EMBL" id="AYZJ01000050">
    <property type="protein sequence ID" value="KRN21433.1"/>
    <property type="molecule type" value="Genomic_DNA"/>
</dbReference>
<keyword evidence="2" id="KW-0805">Transcription regulation</keyword>
<comment type="similarity">
    <text evidence="1">Belongs to the BlaI transcriptional regulatory family.</text>
</comment>
<evidence type="ECO:0000313" key="6">
    <source>
        <dbReference type="Proteomes" id="UP000050865"/>
    </source>
</evidence>
<dbReference type="Proteomes" id="UP000050865">
    <property type="component" value="Unassembled WGS sequence"/>
</dbReference>
<dbReference type="InterPro" id="IPR005650">
    <property type="entry name" value="BlaI_family"/>
</dbReference>
<dbReference type="PATRIC" id="fig|1423730.4.peg.2323"/>
<reference evidence="5 6" key="1">
    <citation type="journal article" date="2015" name="Genome Announc.">
        <title>Expanding the biotechnology potential of lactobacilli through comparative genomics of 213 strains and associated genera.</title>
        <authorList>
            <person name="Sun Z."/>
            <person name="Harris H.M."/>
            <person name="McCann A."/>
            <person name="Guo C."/>
            <person name="Argimon S."/>
            <person name="Zhang W."/>
            <person name="Yang X."/>
            <person name="Jeffery I.B."/>
            <person name="Cooney J.C."/>
            <person name="Kagawa T.F."/>
            <person name="Liu W."/>
            <person name="Song Y."/>
            <person name="Salvetti E."/>
            <person name="Wrobel A."/>
            <person name="Rasinkangas P."/>
            <person name="Parkhill J."/>
            <person name="Rea M.C."/>
            <person name="O'Sullivan O."/>
            <person name="Ritari J."/>
            <person name="Douillard F.P."/>
            <person name="Paul Ross R."/>
            <person name="Yang R."/>
            <person name="Briner A.E."/>
            <person name="Felis G.E."/>
            <person name="de Vos W.M."/>
            <person name="Barrangou R."/>
            <person name="Klaenhammer T.R."/>
            <person name="Caufield P.W."/>
            <person name="Cui Y."/>
            <person name="Zhang H."/>
            <person name="O'Toole P.W."/>
        </authorList>
    </citation>
    <scope>NUCLEOTIDE SEQUENCE [LARGE SCALE GENOMIC DNA]</scope>
    <source>
        <strain evidence="5 6">DSM 22697</strain>
    </source>
</reference>
<dbReference type="GO" id="GO:0045892">
    <property type="term" value="P:negative regulation of DNA-templated transcription"/>
    <property type="evidence" value="ECO:0007669"/>
    <property type="project" value="InterPro"/>
</dbReference>
<proteinExistence type="inferred from homology"/>
<evidence type="ECO:0000256" key="3">
    <source>
        <dbReference type="ARBA" id="ARBA00023125"/>
    </source>
</evidence>
<dbReference type="Pfam" id="PF03965">
    <property type="entry name" value="Penicillinase_R"/>
    <property type="match status" value="1"/>
</dbReference>
<dbReference type="Gene3D" id="1.10.10.10">
    <property type="entry name" value="Winged helix-like DNA-binding domain superfamily/Winged helix DNA-binding domain"/>
    <property type="match status" value="1"/>
</dbReference>
<dbReference type="RefSeq" id="WP_056989646.1">
    <property type="nucleotide sequence ID" value="NZ_AYZJ01000050.1"/>
</dbReference>
<dbReference type="GO" id="GO:0003677">
    <property type="term" value="F:DNA binding"/>
    <property type="evidence" value="ECO:0007669"/>
    <property type="project" value="UniProtKB-KW"/>
</dbReference>
<name>A0A0R2EYK7_9LACO</name>
<evidence type="ECO:0000256" key="4">
    <source>
        <dbReference type="ARBA" id="ARBA00023163"/>
    </source>
</evidence>
<evidence type="ECO:0000256" key="1">
    <source>
        <dbReference type="ARBA" id="ARBA00011046"/>
    </source>
</evidence>
<dbReference type="InterPro" id="IPR036388">
    <property type="entry name" value="WH-like_DNA-bd_sf"/>
</dbReference>